<name>A0ABU8V9P3_9BURK</name>
<dbReference type="RefSeq" id="WP_286530381.1">
    <property type="nucleotide sequence ID" value="NZ_JBBKZU010000002.1"/>
</dbReference>
<keyword evidence="1" id="KW-0472">Membrane</keyword>
<comment type="caution">
    <text evidence="2">The sequence shown here is derived from an EMBL/GenBank/DDBJ whole genome shotgun (WGS) entry which is preliminary data.</text>
</comment>
<evidence type="ECO:0000256" key="1">
    <source>
        <dbReference type="SAM" id="Phobius"/>
    </source>
</evidence>
<keyword evidence="1" id="KW-0812">Transmembrane</keyword>
<sequence>MFTTEIRLPELALLAGTRGALGAGVGLLLSDKLSEEQRKNIGWTLVAVGVLTTIPLAAMLFGRRRRSDA</sequence>
<organism evidence="2 3">
    <name type="scientific">Variovorax ureilyticus</name>
    <dbReference type="NCBI Taxonomy" id="1836198"/>
    <lineage>
        <taxon>Bacteria</taxon>
        <taxon>Pseudomonadati</taxon>
        <taxon>Pseudomonadota</taxon>
        <taxon>Betaproteobacteria</taxon>
        <taxon>Burkholderiales</taxon>
        <taxon>Comamonadaceae</taxon>
        <taxon>Variovorax</taxon>
    </lineage>
</organism>
<proteinExistence type="predicted"/>
<reference evidence="2 3" key="1">
    <citation type="submission" date="2024-03" db="EMBL/GenBank/DDBJ databases">
        <title>Novel species of the genus Variovorax.</title>
        <authorList>
            <person name="Liu Q."/>
            <person name="Xin Y.-H."/>
        </authorList>
    </citation>
    <scope>NUCLEOTIDE SEQUENCE [LARGE SCALE GENOMIC DNA]</scope>
    <source>
        <strain evidence="2 3">KACC 18899</strain>
    </source>
</reference>
<evidence type="ECO:0000313" key="3">
    <source>
        <dbReference type="Proteomes" id="UP001365846"/>
    </source>
</evidence>
<dbReference type="Proteomes" id="UP001365846">
    <property type="component" value="Unassembled WGS sequence"/>
</dbReference>
<dbReference type="EMBL" id="JBBKZU010000002">
    <property type="protein sequence ID" value="MEJ8810295.1"/>
    <property type="molecule type" value="Genomic_DNA"/>
</dbReference>
<feature type="transmembrane region" description="Helical" evidence="1">
    <location>
        <begin position="12"/>
        <end position="29"/>
    </location>
</feature>
<evidence type="ECO:0000313" key="2">
    <source>
        <dbReference type="EMBL" id="MEJ8810295.1"/>
    </source>
</evidence>
<gene>
    <name evidence="2" type="ORF">WKW77_04400</name>
</gene>
<keyword evidence="1" id="KW-1133">Transmembrane helix</keyword>
<keyword evidence="3" id="KW-1185">Reference proteome</keyword>
<protein>
    <submittedName>
        <fullName evidence="2">Uncharacterized protein</fullName>
    </submittedName>
</protein>
<accession>A0ABU8V9P3</accession>
<feature type="transmembrane region" description="Helical" evidence="1">
    <location>
        <begin position="41"/>
        <end position="61"/>
    </location>
</feature>